<reference evidence="2 3" key="1">
    <citation type="submission" date="2020-08" db="EMBL/GenBank/DDBJ databases">
        <title>Sequencing the genomes of 1000 actinobacteria strains.</title>
        <authorList>
            <person name="Klenk H.-P."/>
        </authorList>
    </citation>
    <scope>NUCLEOTIDE SEQUENCE [LARGE SCALE GENOMIC DNA]</scope>
    <source>
        <strain evidence="2 3">DSM 45582</strain>
    </source>
</reference>
<sequence length="220" mass="23335">MTTMDRIDDRTDETTTAPAFEQKQTMLDHLGGPSGMVYTTLPVVVFAATVPFAPLPITIGIAVAVALVLAGVRLLRGEKVSAALGGVFGVAAAGGIAAWTGSANDFFLIGIWASLAGAVVTLASLLARRPITGLAWNALHGGTHHWREDRPSLRAHYIATLAATAVFTARFIVKEWLYLADSTGWLAFAKVAMGTPLTALAAVVVVWAFRRTTKRLLHQS</sequence>
<keyword evidence="3" id="KW-1185">Reference proteome</keyword>
<evidence type="ECO:0000313" key="2">
    <source>
        <dbReference type="EMBL" id="MBB5071926.1"/>
    </source>
</evidence>
<organism evidence="2 3">
    <name type="scientific">Saccharopolyspora gloriosae</name>
    <dbReference type="NCBI Taxonomy" id="455344"/>
    <lineage>
        <taxon>Bacteria</taxon>
        <taxon>Bacillati</taxon>
        <taxon>Actinomycetota</taxon>
        <taxon>Actinomycetes</taxon>
        <taxon>Pseudonocardiales</taxon>
        <taxon>Pseudonocardiaceae</taxon>
        <taxon>Saccharopolyspora</taxon>
    </lineage>
</organism>
<dbReference type="AlphaFoldDB" id="A0A840NHF7"/>
<feature type="transmembrane region" description="Helical" evidence="1">
    <location>
        <begin position="185"/>
        <end position="209"/>
    </location>
</feature>
<comment type="caution">
    <text evidence="2">The sequence shown here is derived from an EMBL/GenBank/DDBJ whole genome shotgun (WGS) entry which is preliminary data.</text>
</comment>
<gene>
    <name evidence="2" type="ORF">BJ969_005014</name>
</gene>
<dbReference type="PIRSF" id="PIRSF010219">
    <property type="entry name" value="UCP010219"/>
    <property type="match status" value="1"/>
</dbReference>
<dbReference type="EMBL" id="JACHIV010000001">
    <property type="protein sequence ID" value="MBB5071926.1"/>
    <property type="molecule type" value="Genomic_DNA"/>
</dbReference>
<proteinExistence type="predicted"/>
<feature type="transmembrane region" description="Helical" evidence="1">
    <location>
        <begin position="43"/>
        <end position="70"/>
    </location>
</feature>
<keyword evidence="1" id="KW-1133">Transmembrane helix</keyword>
<name>A0A840NHF7_9PSEU</name>
<feature type="transmembrane region" description="Helical" evidence="1">
    <location>
        <begin position="155"/>
        <end position="173"/>
    </location>
</feature>
<keyword evidence="1" id="KW-0472">Membrane</keyword>
<evidence type="ECO:0000313" key="3">
    <source>
        <dbReference type="Proteomes" id="UP000580474"/>
    </source>
</evidence>
<accession>A0A840NHF7</accession>
<feature type="transmembrane region" description="Helical" evidence="1">
    <location>
        <begin position="106"/>
        <end position="127"/>
    </location>
</feature>
<dbReference type="Pfam" id="PF11361">
    <property type="entry name" value="DUF3159"/>
    <property type="match status" value="1"/>
</dbReference>
<dbReference type="RefSeq" id="WP_184482810.1">
    <property type="nucleotide sequence ID" value="NZ_JACHIV010000001.1"/>
</dbReference>
<evidence type="ECO:0000256" key="1">
    <source>
        <dbReference type="SAM" id="Phobius"/>
    </source>
</evidence>
<feature type="transmembrane region" description="Helical" evidence="1">
    <location>
        <begin position="82"/>
        <end position="100"/>
    </location>
</feature>
<dbReference type="InterPro" id="IPR016566">
    <property type="entry name" value="UCP010219"/>
</dbReference>
<evidence type="ECO:0008006" key="4">
    <source>
        <dbReference type="Google" id="ProtNLM"/>
    </source>
</evidence>
<protein>
    <recommendedName>
        <fullName evidence="4">DUF3159 domain-containing protein</fullName>
    </recommendedName>
</protein>
<dbReference type="Proteomes" id="UP000580474">
    <property type="component" value="Unassembled WGS sequence"/>
</dbReference>
<keyword evidence="1" id="KW-0812">Transmembrane</keyword>